<name>A0A6P1NTY7_9MICC</name>
<organism evidence="5 6">
    <name type="scientific">Pseudarthrobacter psychrotolerans</name>
    <dbReference type="NCBI Taxonomy" id="2697569"/>
    <lineage>
        <taxon>Bacteria</taxon>
        <taxon>Bacillati</taxon>
        <taxon>Actinomycetota</taxon>
        <taxon>Actinomycetes</taxon>
        <taxon>Micrococcales</taxon>
        <taxon>Micrococcaceae</taxon>
        <taxon>Pseudarthrobacter</taxon>
    </lineage>
</organism>
<dbReference type="GO" id="GO:0004674">
    <property type="term" value="F:protein serine/threonine kinase activity"/>
    <property type="evidence" value="ECO:0007669"/>
    <property type="project" value="TreeGrafter"/>
</dbReference>
<proteinExistence type="inferred from homology"/>
<keyword evidence="2" id="KW-0808">Transferase</keyword>
<gene>
    <name evidence="5" type="ORF">GU243_21715</name>
</gene>
<dbReference type="InterPro" id="IPR052028">
    <property type="entry name" value="HipA_Ser/Thr_kinase"/>
</dbReference>
<evidence type="ECO:0000256" key="3">
    <source>
        <dbReference type="ARBA" id="ARBA00022777"/>
    </source>
</evidence>
<dbReference type="Gene3D" id="1.10.1070.20">
    <property type="match status" value="1"/>
</dbReference>
<dbReference type="GO" id="GO:0005829">
    <property type="term" value="C:cytosol"/>
    <property type="evidence" value="ECO:0007669"/>
    <property type="project" value="TreeGrafter"/>
</dbReference>
<keyword evidence="6" id="KW-1185">Reference proteome</keyword>
<dbReference type="Proteomes" id="UP000464186">
    <property type="component" value="Chromosome"/>
</dbReference>
<dbReference type="AlphaFoldDB" id="A0A6P1NTY7"/>
<evidence type="ECO:0000259" key="4">
    <source>
        <dbReference type="Pfam" id="PF07804"/>
    </source>
</evidence>
<protein>
    <recommendedName>
        <fullName evidence="4">HipA-like C-terminal domain-containing protein</fullName>
    </recommendedName>
</protein>
<dbReference type="Pfam" id="PF07804">
    <property type="entry name" value="HipA_C"/>
    <property type="match status" value="1"/>
</dbReference>
<reference evidence="5 6" key="1">
    <citation type="submission" date="2020-01" db="EMBL/GenBank/DDBJ databases">
        <title>Pseudarthrobacter psychrotolerans sp. nov., isolated from antarctic soil.</title>
        <authorList>
            <person name="Shin Y."/>
            <person name="Park W."/>
        </authorList>
    </citation>
    <scope>NUCLEOTIDE SEQUENCE [LARGE SCALE GENOMIC DNA]</scope>
    <source>
        <strain evidence="5 6">YJ56</strain>
    </source>
</reference>
<accession>A0A6P1NTY7</accession>
<sequence length="133" mass="14568">MSEDPKADREELFRRMAFNIAVNNTDDHLRNHGFVRGRSGWRFSPAFDVNPNPDTGAERSTAVDGASTRDDAMTALLAAAEYFVQPGQRDAILASVRKALGAWREAAAACRIARAQVELFAPLLDNPPQGLEV</sequence>
<evidence type="ECO:0000256" key="1">
    <source>
        <dbReference type="ARBA" id="ARBA00010164"/>
    </source>
</evidence>
<dbReference type="EMBL" id="CP047898">
    <property type="protein sequence ID" value="QHK21850.1"/>
    <property type="molecule type" value="Genomic_DNA"/>
</dbReference>
<keyword evidence="3" id="KW-0418">Kinase</keyword>
<feature type="domain" description="HipA-like C-terminal" evidence="4">
    <location>
        <begin position="4"/>
        <end position="99"/>
    </location>
</feature>
<evidence type="ECO:0000256" key="2">
    <source>
        <dbReference type="ARBA" id="ARBA00022679"/>
    </source>
</evidence>
<dbReference type="InterPro" id="IPR012893">
    <property type="entry name" value="HipA-like_C"/>
</dbReference>
<evidence type="ECO:0000313" key="6">
    <source>
        <dbReference type="Proteomes" id="UP000464186"/>
    </source>
</evidence>
<dbReference type="KEGG" id="psey:GU243_21715"/>
<dbReference type="PANTHER" id="PTHR37419">
    <property type="entry name" value="SERINE/THREONINE-PROTEIN KINASE TOXIN HIPA"/>
    <property type="match status" value="1"/>
</dbReference>
<evidence type="ECO:0000313" key="5">
    <source>
        <dbReference type="EMBL" id="QHK21850.1"/>
    </source>
</evidence>
<comment type="similarity">
    <text evidence="1">Belongs to the HipA Ser/Thr kinase family.</text>
</comment>